<dbReference type="STRING" id="1333845.SAMN04487895_10165"/>
<dbReference type="Proteomes" id="UP000198809">
    <property type="component" value="Unassembled WGS sequence"/>
</dbReference>
<protein>
    <submittedName>
        <fullName evidence="3">Short chain dehydrogenase</fullName>
    </submittedName>
</protein>
<dbReference type="Pfam" id="PF00106">
    <property type="entry name" value="adh_short"/>
    <property type="match status" value="1"/>
</dbReference>
<evidence type="ECO:0000256" key="1">
    <source>
        <dbReference type="ARBA" id="ARBA00006484"/>
    </source>
</evidence>
<gene>
    <name evidence="3" type="ORF">SAMN04487895_10165</name>
</gene>
<dbReference type="InterPro" id="IPR051911">
    <property type="entry name" value="SDR_oxidoreductase"/>
</dbReference>
<name>A0A1H8FCE4_9BACL</name>
<evidence type="ECO:0000313" key="3">
    <source>
        <dbReference type="EMBL" id="SEN29250.1"/>
    </source>
</evidence>
<organism evidence="3 4">
    <name type="scientific">Paenibacillus sophorae</name>
    <dbReference type="NCBI Taxonomy" id="1333845"/>
    <lineage>
        <taxon>Bacteria</taxon>
        <taxon>Bacillati</taxon>
        <taxon>Bacillota</taxon>
        <taxon>Bacilli</taxon>
        <taxon>Bacillales</taxon>
        <taxon>Paenibacillaceae</taxon>
        <taxon>Paenibacillus</taxon>
    </lineage>
</organism>
<dbReference type="Gene3D" id="3.40.50.720">
    <property type="entry name" value="NAD(P)-binding Rossmann-like Domain"/>
    <property type="match status" value="1"/>
</dbReference>
<dbReference type="PRINTS" id="PR00081">
    <property type="entry name" value="GDHRDH"/>
</dbReference>
<dbReference type="InterPro" id="IPR002347">
    <property type="entry name" value="SDR_fam"/>
</dbReference>
<reference evidence="3 4" key="1">
    <citation type="submission" date="2016-10" db="EMBL/GenBank/DDBJ databases">
        <authorList>
            <person name="de Groot N.N."/>
        </authorList>
    </citation>
    <scope>NUCLEOTIDE SEQUENCE [LARGE SCALE GENOMIC DNA]</scope>
    <source>
        <strain evidence="3 4">CGMCC 1.10238</strain>
    </source>
</reference>
<dbReference type="RefSeq" id="WP_246590539.1">
    <property type="nucleotide sequence ID" value="NZ_CP076607.1"/>
</dbReference>
<evidence type="ECO:0000256" key="2">
    <source>
        <dbReference type="ARBA" id="ARBA00023002"/>
    </source>
</evidence>
<sequence length="192" mass="20793">MICNGLYGAVGEASDEQIVHLFETNVLGSLRVARAAMPFLITQGHGHIVQLSSMAGHTSNPSIGLYSASKWAVEGAFEGLAKEVASFNIKLTLVEPGGIRTEFFVGNAVFGQAMEPYQDHPVGQFIRAMKSGGSNMATGDPRKMAREIIRCVARTTACCVWPWVADSYRAIRESLLSRLARTGVVERTGLLY</sequence>
<proteinExistence type="inferred from homology"/>
<dbReference type="GO" id="GO:0016491">
    <property type="term" value="F:oxidoreductase activity"/>
    <property type="evidence" value="ECO:0007669"/>
    <property type="project" value="UniProtKB-KW"/>
</dbReference>
<evidence type="ECO:0000313" key="4">
    <source>
        <dbReference type="Proteomes" id="UP000198809"/>
    </source>
</evidence>
<dbReference type="EMBL" id="FODH01000001">
    <property type="protein sequence ID" value="SEN29250.1"/>
    <property type="molecule type" value="Genomic_DNA"/>
</dbReference>
<dbReference type="AlphaFoldDB" id="A0A1H8FCE4"/>
<dbReference type="PANTHER" id="PTHR43976:SF16">
    <property type="entry name" value="SHORT-CHAIN DEHYDROGENASE_REDUCTASE FAMILY PROTEIN"/>
    <property type="match status" value="1"/>
</dbReference>
<dbReference type="InterPro" id="IPR036291">
    <property type="entry name" value="NAD(P)-bd_dom_sf"/>
</dbReference>
<comment type="similarity">
    <text evidence="1">Belongs to the short-chain dehydrogenases/reductases (SDR) family.</text>
</comment>
<dbReference type="SUPFAM" id="SSF51735">
    <property type="entry name" value="NAD(P)-binding Rossmann-fold domains"/>
    <property type="match status" value="1"/>
</dbReference>
<accession>A0A1H8FCE4</accession>
<dbReference type="PANTHER" id="PTHR43976">
    <property type="entry name" value="SHORT CHAIN DEHYDROGENASE"/>
    <property type="match status" value="1"/>
</dbReference>
<keyword evidence="2" id="KW-0560">Oxidoreductase</keyword>